<dbReference type="Proteomes" id="UP000050867">
    <property type="component" value="Unassembled WGS sequence"/>
</dbReference>
<sequence>MNGRPGAPGVLVSLVLVLLAGLVGMHGLAPGAAGLGGGMARHATATAHADDDVAHVHRAGASCSHDTGGHPHHADATCAASGLGAAPAVPDLAPAPFDPAAVAVPAGWPAVPHAAVRAPPDLAQLQLLRI</sequence>
<dbReference type="eggNOG" id="ENOG50324KR">
    <property type="taxonomic scope" value="Bacteria"/>
</dbReference>
<comment type="caution">
    <text evidence="1">The sequence shown here is derived from an EMBL/GenBank/DDBJ whole genome shotgun (WGS) entry which is preliminary data.</text>
</comment>
<proteinExistence type="predicted"/>
<dbReference type="STRING" id="76728.AQ490_22290"/>
<dbReference type="EMBL" id="LLZU01000016">
    <property type="protein sequence ID" value="KRV49087.1"/>
    <property type="molecule type" value="Genomic_DNA"/>
</dbReference>
<gene>
    <name evidence="1" type="ORF">AQ490_22290</name>
</gene>
<reference evidence="1 2" key="1">
    <citation type="submission" date="2015-10" db="EMBL/GenBank/DDBJ databases">
        <title>Draft genome sequence of pyrrolomycin-producing Streptomyces vitaminophilus.</title>
        <authorList>
            <person name="Graham D.E."/>
            <person name="Mahan K.M."/>
            <person name="Klingeman D.M."/>
            <person name="Hettich R.L."/>
            <person name="Parry R.J."/>
        </authorList>
    </citation>
    <scope>NUCLEOTIDE SEQUENCE [LARGE SCALE GENOMIC DNA]</scope>
    <source>
        <strain evidence="1 2">ATCC 31673</strain>
    </source>
</reference>
<dbReference type="Pfam" id="PF19650">
    <property type="entry name" value="DUF6153"/>
    <property type="match status" value="1"/>
</dbReference>
<dbReference type="AlphaFoldDB" id="A0A0T6LTB5"/>
<protein>
    <submittedName>
        <fullName evidence="1">Uncharacterized protein</fullName>
    </submittedName>
</protein>
<keyword evidence="2" id="KW-1185">Reference proteome</keyword>
<evidence type="ECO:0000313" key="1">
    <source>
        <dbReference type="EMBL" id="KRV49087.1"/>
    </source>
</evidence>
<dbReference type="InterPro" id="IPR046151">
    <property type="entry name" value="DUF6153"/>
</dbReference>
<evidence type="ECO:0000313" key="2">
    <source>
        <dbReference type="Proteomes" id="UP000050867"/>
    </source>
</evidence>
<accession>A0A0T6LTB5</accession>
<name>A0A0T6LTB5_WENVI</name>
<organism evidence="1 2">
    <name type="scientific">Wenjunlia vitaminophila</name>
    <name type="common">Streptomyces vitaminophilus</name>
    <dbReference type="NCBI Taxonomy" id="76728"/>
    <lineage>
        <taxon>Bacteria</taxon>
        <taxon>Bacillati</taxon>
        <taxon>Actinomycetota</taxon>
        <taxon>Actinomycetes</taxon>
        <taxon>Kitasatosporales</taxon>
        <taxon>Streptomycetaceae</taxon>
        <taxon>Wenjunlia</taxon>
    </lineage>
</organism>